<protein>
    <submittedName>
        <fullName evidence="1">BTB/POZ domain-containing protein 16</fullName>
    </submittedName>
</protein>
<gene>
    <name evidence="1" type="ORF">Bpfe_018520</name>
</gene>
<dbReference type="EMBL" id="JASAOG010000098">
    <property type="protein sequence ID" value="KAK0051973.1"/>
    <property type="molecule type" value="Genomic_DNA"/>
</dbReference>
<reference evidence="1" key="2">
    <citation type="submission" date="2023-04" db="EMBL/GenBank/DDBJ databases">
        <authorList>
            <person name="Bu L."/>
            <person name="Lu L."/>
            <person name="Laidemitt M.R."/>
            <person name="Zhang S.M."/>
            <person name="Mutuku M."/>
            <person name="Mkoji G."/>
            <person name="Steinauer M."/>
            <person name="Loker E.S."/>
        </authorList>
    </citation>
    <scope>NUCLEOTIDE SEQUENCE</scope>
    <source>
        <strain evidence="1">KasaAsao</strain>
        <tissue evidence="1">Whole Snail</tissue>
    </source>
</reference>
<dbReference type="Proteomes" id="UP001233172">
    <property type="component" value="Unassembled WGS sequence"/>
</dbReference>
<accession>A0AAD8BCD1</accession>
<evidence type="ECO:0000313" key="1">
    <source>
        <dbReference type="EMBL" id="KAK0051973.1"/>
    </source>
</evidence>
<proteinExistence type="predicted"/>
<comment type="caution">
    <text evidence="1">The sequence shown here is derived from an EMBL/GenBank/DDBJ whole genome shotgun (WGS) entry which is preliminary data.</text>
</comment>
<sequence length="156" mass="17813">MAEDTKKFADYSNLPSLPPKPPSSFLAYSRYVQDAPYKALVGVVIDAKNPEKFQVLPRHRMRSQTGVTNRWRFPDSLYSDMLGTKQALKSVNMPFNHSLANYITGMYPTCNPHLHSCKEFGFASEHHWSLLRKTAKTAMKTEEENLQISSMTVKQN</sequence>
<name>A0AAD8BCD1_BIOPF</name>
<keyword evidence="2" id="KW-1185">Reference proteome</keyword>
<reference evidence="1" key="1">
    <citation type="journal article" date="2023" name="PLoS Negl. Trop. Dis.">
        <title>A genome sequence for Biomphalaria pfeifferi, the major vector snail for the human-infecting parasite Schistosoma mansoni.</title>
        <authorList>
            <person name="Bu L."/>
            <person name="Lu L."/>
            <person name="Laidemitt M.R."/>
            <person name="Zhang S.M."/>
            <person name="Mutuku M."/>
            <person name="Mkoji G."/>
            <person name="Steinauer M."/>
            <person name="Loker E.S."/>
        </authorList>
    </citation>
    <scope>NUCLEOTIDE SEQUENCE</scope>
    <source>
        <strain evidence="1">KasaAsao</strain>
    </source>
</reference>
<dbReference type="AlphaFoldDB" id="A0AAD8BCD1"/>
<evidence type="ECO:0000313" key="2">
    <source>
        <dbReference type="Proteomes" id="UP001233172"/>
    </source>
</evidence>
<organism evidence="1 2">
    <name type="scientific">Biomphalaria pfeifferi</name>
    <name type="common">Bloodfluke planorb</name>
    <name type="synonym">Freshwater snail</name>
    <dbReference type="NCBI Taxonomy" id="112525"/>
    <lineage>
        <taxon>Eukaryota</taxon>
        <taxon>Metazoa</taxon>
        <taxon>Spiralia</taxon>
        <taxon>Lophotrochozoa</taxon>
        <taxon>Mollusca</taxon>
        <taxon>Gastropoda</taxon>
        <taxon>Heterobranchia</taxon>
        <taxon>Euthyneura</taxon>
        <taxon>Panpulmonata</taxon>
        <taxon>Hygrophila</taxon>
        <taxon>Lymnaeoidea</taxon>
        <taxon>Planorbidae</taxon>
        <taxon>Biomphalaria</taxon>
    </lineage>
</organism>